<accession>A0A330M423</accession>
<sequence>MLHVMSVICFSSVWALYCYSRSSEKSSGVMAKEKKPAYLVTAGAKALLGV</sequence>
<dbReference type="EMBL" id="LS483452">
    <property type="protein sequence ID" value="SQH76842.1"/>
    <property type="molecule type" value="Genomic_DNA"/>
</dbReference>
<dbReference type="AlphaFoldDB" id="A0A330M423"/>
<gene>
    <name evidence="1" type="ORF">SHEWBE_2879</name>
</gene>
<proteinExistence type="predicted"/>
<dbReference type="KEGG" id="sbk:SHEWBE_2879"/>
<protein>
    <submittedName>
        <fullName evidence="1">Uncharacterized protein</fullName>
    </submittedName>
</protein>
<reference evidence="2" key="1">
    <citation type="submission" date="2018-06" db="EMBL/GenBank/DDBJ databases">
        <authorList>
            <person name="Cea G.-C."/>
            <person name="William W."/>
        </authorList>
    </citation>
    <scope>NUCLEOTIDE SEQUENCE [LARGE SCALE GENOMIC DNA]</scope>
    <source>
        <strain evidence="2">DB21MT-2</strain>
    </source>
</reference>
<dbReference type="Proteomes" id="UP000250123">
    <property type="component" value="Chromosome SHEWBE"/>
</dbReference>
<organism evidence="1 2">
    <name type="scientific">Shewanella benthica</name>
    <dbReference type="NCBI Taxonomy" id="43661"/>
    <lineage>
        <taxon>Bacteria</taxon>
        <taxon>Pseudomonadati</taxon>
        <taxon>Pseudomonadota</taxon>
        <taxon>Gammaproteobacteria</taxon>
        <taxon>Alteromonadales</taxon>
        <taxon>Shewanellaceae</taxon>
        <taxon>Shewanella</taxon>
    </lineage>
</organism>
<evidence type="ECO:0000313" key="2">
    <source>
        <dbReference type="Proteomes" id="UP000250123"/>
    </source>
</evidence>
<name>A0A330M423_9GAMM</name>
<evidence type="ECO:0000313" key="1">
    <source>
        <dbReference type="EMBL" id="SQH76842.1"/>
    </source>
</evidence>